<evidence type="ECO:0000256" key="7">
    <source>
        <dbReference type="ARBA" id="ARBA00035652"/>
    </source>
</evidence>
<dbReference type="SUPFAM" id="SSF53850">
    <property type="entry name" value="Periplasmic binding protein-like II"/>
    <property type="match status" value="1"/>
</dbReference>
<dbReference type="AlphaFoldDB" id="G4CI33"/>
<dbReference type="PATRIC" id="fig|1032488.3.peg.1194"/>
<dbReference type="Gene3D" id="3.40.190.120">
    <property type="entry name" value="Osmoprotection protein (prox), domain 2"/>
    <property type="match status" value="1"/>
</dbReference>
<dbReference type="InterPro" id="IPR007210">
    <property type="entry name" value="ABC_Gly_betaine_transp_sub-bd"/>
</dbReference>
<dbReference type="InterPro" id="IPR058089">
    <property type="entry name" value="EgtUBC_SBD"/>
</dbReference>
<dbReference type="Pfam" id="PF04069">
    <property type="entry name" value="OpuAC"/>
    <property type="match status" value="1"/>
</dbReference>
<dbReference type="FunFam" id="1.10.3720.10:FF:000001">
    <property type="entry name" value="Glycine betaine ABC transporter, permease"/>
    <property type="match status" value="1"/>
</dbReference>
<gene>
    <name evidence="10" type="primary">proWX</name>
    <name evidence="10" type="ORF">HMPREF9371_1272</name>
</gene>
<evidence type="ECO:0000256" key="4">
    <source>
        <dbReference type="ARBA" id="ARBA00022989"/>
    </source>
</evidence>
<dbReference type="InterPro" id="IPR035906">
    <property type="entry name" value="MetI-like_sf"/>
</dbReference>
<evidence type="ECO:0000256" key="8">
    <source>
        <dbReference type="RuleBase" id="RU363032"/>
    </source>
</evidence>
<evidence type="ECO:0000256" key="3">
    <source>
        <dbReference type="ARBA" id="ARBA00022692"/>
    </source>
</evidence>
<dbReference type="STRING" id="1032488.HMPREF9371_1272"/>
<keyword evidence="2 8" id="KW-0813">Transport</keyword>
<evidence type="ECO:0000256" key="2">
    <source>
        <dbReference type="ARBA" id="ARBA00022448"/>
    </source>
</evidence>
<keyword evidence="4 8" id="KW-1133">Transmembrane helix</keyword>
<feature type="transmembrane region" description="Helical" evidence="8">
    <location>
        <begin position="230"/>
        <end position="249"/>
    </location>
</feature>
<dbReference type="Pfam" id="PF00528">
    <property type="entry name" value="BPD_transp_1"/>
    <property type="match status" value="1"/>
</dbReference>
<dbReference type="PROSITE" id="PS50928">
    <property type="entry name" value="ABC_TM1"/>
    <property type="match status" value="1"/>
</dbReference>
<keyword evidence="11" id="KW-1185">Reference proteome</keyword>
<organism evidence="10 11">
    <name type="scientific">Neisseria shayeganii 871</name>
    <dbReference type="NCBI Taxonomy" id="1032488"/>
    <lineage>
        <taxon>Bacteria</taxon>
        <taxon>Pseudomonadati</taxon>
        <taxon>Pseudomonadota</taxon>
        <taxon>Betaproteobacteria</taxon>
        <taxon>Neisseriales</taxon>
        <taxon>Neisseriaceae</taxon>
        <taxon>Neisseria</taxon>
    </lineage>
</organism>
<evidence type="ECO:0000313" key="10">
    <source>
        <dbReference type="EMBL" id="EGY52533.1"/>
    </source>
</evidence>
<evidence type="ECO:0000313" key="11">
    <source>
        <dbReference type="Proteomes" id="UP000003019"/>
    </source>
</evidence>
<comment type="similarity">
    <text evidence="7">In the N-terminal section; belongs to the binding-protein-dependent transport system permease family.</text>
</comment>
<feature type="transmembrane region" description="Helical" evidence="8">
    <location>
        <begin position="198"/>
        <end position="218"/>
    </location>
</feature>
<evidence type="ECO:0000256" key="6">
    <source>
        <dbReference type="ARBA" id="ARBA00035642"/>
    </source>
</evidence>
<evidence type="ECO:0000259" key="9">
    <source>
        <dbReference type="PROSITE" id="PS50928"/>
    </source>
</evidence>
<comment type="caution">
    <text evidence="10">The sequence shown here is derived from an EMBL/GenBank/DDBJ whole genome shotgun (WGS) entry which is preliminary data.</text>
</comment>
<evidence type="ECO:0000256" key="5">
    <source>
        <dbReference type="ARBA" id="ARBA00023136"/>
    </source>
</evidence>
<feature type="transmembrane region" description="Helical" evidence="8">
    <location>
        <begin position="104"/>
        <end position="124"/>
    </location>
</feature>
<dbReference type="PANTHER" id="PTHR30177">
    <property type="entry name" value="GLYCINE BETAINE/L-PROLINE TRANSPORT SYSTEM PERMEASE PROTEIN PROW"/>
    <property type="match status" value="1"/>
</dbReference>
<dbReference type="CDD" id="cd06261">
    <property type="entry name" value="TM_PBP2"/>
    <property type="match status" value="1"/>
</dbReference>
<dbReference type="GO" id="GO:0022857">
    <property type="term" value="F:transmembrane transporter activity"/>
    <property type="evidence" value="ECO:0007669"/>
    <property type="project" value="InterPro"/>
</dbReference>
<evidence type="ECO:0000256" key="1">
    <source>
        <dbReference type="ARBA" id="ARBA00004651"/>
    </source>
</evidence>
<proteinExistence type="inferred from homology"/>
<dbReference type="Gene3D" id="1.10.3720.10">
    <property type="entry name" value="MetI-like"/>
    <property type="match status" value="1"/>
</dbReference>
<dbReference type="CDD" id="cd13610">
    <property type="entry name" value="PBP2_ChoS"/>
    <property type="match status" value="1"/>
</dbReference>
<comment type="subcellular location">
    <subcellularLocation>
        <location evidence="1 8">Cell membrane</location>
        <topology evidence="1 8">Multi-pass membrane protein</topology>
    </subcellularLocation>
</comment>
<dbReference type="HOGENOM" id="CLU_038355_0_0_4"/>
<dbReference type="SUPFAM" id="SSF161098">
    <property type="entry name" value="MetI-like"/>
    <property type="match status" value="1"/>
</dbReference>
<comment type="similarity">
    <text evidence="8">Belongs to the binding-protein-dependent transport system permease family.</text>
</comment>
<protein>
    <submittedName>
        <fullName evidence="10">Proline/glycine betaine ABC superfamily ATP binding cassette transporter, membrane protein</fullName>
    </submittedName>
</protein>
<dbReference type="Proteomes" id="UP000003019">
    <property type="component" value="Unassembled WGS sequence"/>
</dbReference>
<name>G4CI33_9NEIS</name>
<comment type="similarity">
    <text evidence="6">In the C-terminal section; belongs to the OsmX family.</text>
</comment>
<sequence length="530" mass="57800">MAGPRRGGDFEQLLKEKGQGVQDFLSWVQTEKQMILNAVLEHLWLSLLSLLAAVLLAVPLAVLLSRRRRWAEAVLQFTGVLQTIPSLALLGLLIPLVGIGSPPVLIALTLYALLPVFQNTYLGLNQIDPAIKEAATAFGLSRWQSLLRIELPMALPAMISGIRTAAVLIVGTATLAALIGAGGLGQLILLGIDRHNMMLTVSGAVLSAALAVGVSALVGALQRVRRPGRLLSLVVAVLLVLGAAALWPASGGERRQIVVAGKLGSEPDILINMYRLLIEQEQPELEVVLKPNFGKTSFLFAALNSGEIDVYPEFTGTVLESLVTLPPGMSSQGLSPEQTYAEARRLLAEQYALSLLRPMAYQNTYALAVRENDARQYGLQRISDLKTVAGHFRAGFTLEFTDRNDGYRGLQRHGIRFAQLSSMEPALRYTALHNGKIDLIEAYSTDSELKQYRLVTLADDLGLFPSYQGAPLMKAAFEREHPQVAAALNRLAGRISAEEMSEMNYRVKAQGEPPEQVARDYLRRQGLLRE</sequence>
<accession>G4CI33</accession>
<dbReference type="Gene3D" id="3.40.190.10">
    <property type="entry name" value="Periplasmic binding protein-like II"/>
    <property type="match status" value="1"/>
</dbReference>
<keyword evidence="5 8" id="KW-0472">Membrane</keyword>
<feature type="transmembrane region" description="Helical" evidence="8">
    <location>
        <begin position="77"/>
        <end position="98"/>
    </location>
</feature>
<dbReference type="PANTHER" id="PTHR30177:SF4">
    <property type="entry name" value="OSMOPROTECTANT IMPORT PERMEASE PROTEIN OSMW"/>
    <property type="match status" value="1"/>
</dbReference>
<dbReference type="GO" id="GO:0031460">
    <property type="term" value="P:glycine betaine transport"/>
    <property type="evidence" value="ECO:0007669"/>
    <property type="project" value="UniProtKB-ARBA"/>
</dbReference>
<reference evidence="10 11" key="1">
    <citation type="submission" date="2011-05" db="EMBL/GenBank/DDBJ databases">
        <authorList>
            <person name="Muzny D."/>
            <person name="Qin X."/>
            <person name="Deng J."/>
            <person name="Jiang H."/>
            <person name="Liu Y."/>
            <person name="Qu J."/>
            <person name="Song X.-Z."/>
            <person name="Zhang L."/>
            <person name="Thornton R."/>
            <person name="Coyle M."/>
            <person name="Francisco L."/>
            <person name="Jackson L."/>
            <person name="Javaid M."/>
            <person name="Korchina V."/>
            <person name="Kovar C."/>
            <person name="Mata R."/>
            <person name="Mathew T."/>
            <person name="Ngo R."/>
            <person name="Nguyen L."/>
            <person name="Nguyen N."/>
            <person name="Okwuonu G."/>
            <person name="Ongeri F."/>
            <person name="Pham C."/>
            <person name="Simmons D."/>
            <person name="Wilczek-Boney K."/>
            <person name="Hale W."/>
            <person name="Jakkamsetti A."/>
            <person name="Pham P."/>
            <person name="Ruth R."/>
            <person name="San Lucas F."/>
            <person name="Warren J."/>
            <person name="Zhang J."/>
            <person name="Zhao Z."/>
            <person name="Zhou C."/>
            <person name="Zhu D."/>
            <person name="Lee S."/>
            <person name="Bess C."/>
            <person name="Blankenburg K."/>
            <person name="Forbes L."/>
            <person name="Fu Q."/>
            <person name="Gubbala S."/>
            <person name="Hirani K."/>
            <person name="Jayaseelan J.C."/>
            <person name="Lara F."/>
            <person name="Munidasa M."/>
            <person name="Palculict T."/>
            <person name="Patil S."/>
            <person name="Pu L.-L."/>
            <person name="Saada N."/>
            <person name="Tang L."/>
            <person name="Weissenberger G."/>
            <person name="Zhu Y."/>
            <person name="Hemphill L."/>
            <person name="Shang Y."/>
            <person name="Youmans B."/>
            <person name="Ayvaz T."/>
            <person name="Ross M."/>
            <person name="Santibanez J."/>
            <person name="Aqrawi P."/>
            <person name="Gross S."/>
            <person name="Joshi V."/>
            <person name="Fowler G."/>
            <person name="Nazareth L."/>
            <person name="Reid J."/>
            <person name="Worley K."/>
            <person name="Petrosino J."/>
            <person name="Highlander S."/>
            <person name="Gibbs R."/>
        </authorList>
    </citation>
    <scope>NUCLEOTIDE SEQUENCE [LARGE SCALE GENOMIC DNA]</scope>
    <source>
        <strain evidence="10 11">871</strain>
    </source>
</reference>
<dbReference type="InterPro" id="IPR000515">
    <property type="entry name" value="MetI-like"/>
</dbReference>
<feature type="transmembrane region" description="Helical" evidence="8">
    <location>
        <begin position="165"/>
        <end position="192"/>
    </location>
</feature>
<keyword evidence="3 8" id="KW-0812">Transmembrane</keyword>
<feature type="transmembrane region" description="Helical" evidence="8">
    <location>
        <begin position="43"/>
        <end position="65"/>
    </location>
</feature>
<feature type="domain" description="ABC transmembrane type-1" evidence="9">
    <location>
        <begin position="39"/>
        <end position="218"/>
    </location>
</feature>
<dbReference type="InterPro" id="IPR051204">
    <property type="entry name" value="ABC_transp_perm/SBD"/>
</dbReference>
<dbReference type="GO" id="GO:0043190">
    <property type="term" value="C:ATP-binding cassette (ABC) transporter complex"/>
    <property type="evidence" value="ECO:0007669"/>
    <property type="project" value="InterPro"/>
</dbReference>
<dbReference type="EMBL" id="AGAY01000047">
    <property type="protein sequence ID" value="EGY52533.1"/>
    <property type="molecule type" value="Genomic_DNA"/>
</dbReference>